<sequence>MPMIRVELLDGRTVEQKREFAAAVTQEAVRVLRCPAEAVDVVFVDVRHHDWATGGRLASDPQD</sequence>
<dbReference type="NCBIfam" id="NF001966">
    <property type="entry name" value="PRK00745.1"/>
    <property type="match status" value="1"/>
</dbReference>
<feature type="domain" description="4-oxalocrotonate tautomerase-like" evidence="3">
    <location>
        <begin position="2"/>
        <end position="57"/>
    </location>
</feature>
<comment type="caution">
    <text evidence="4">The sequence shown here is derived from an EMBL/GenBank/DDBJ whole genome shotgun (WGS) entry which is preliminary data.</text>
</comment>
<accession>A0ABU0JJQ7</accession>
<dbReference type="GO" id="GO:0016853">
    <property type="term" value="F:isomerase activity"/>
    <property type="evidence" value="ECO:0007669"/>
    <property type="project" value="UniProtKB-KW"/>
</dbReference>
<organism evidence="4 5">
    <name type="scientific">Labrys wisconsinensis</name>
    <dbReference type="NCBI Taxonomy" id="425677"/>
    <lineage>
        <taxon>Bacteria</taxon>
        <taxon>Pseudomonadati</taxon>
        <taxon>Pseudomonadota</taxon>
        <taxon>Alphaproteobacteria</taxon>
        <taxon>Hyphomicrobiales</taxon>
        <taxon>Xanthobacteraceae</taxon>
        <taxon>Labrys</taxon>
    </lineage>
</organism>
<dbReference type="Pfam" id="PF01361">
    <property type="entry name" value="Tautomerase"/>
    <property type="match status" value="1"/>
</dbReference>
<dbReference type="Proteomes" id="UP001242480">
    <property type="component" value="Unassembled WGS sequence"/>
</dbReference>
<dbReference type="SUPFAM" id="SSF55331">
    <property type="entry name" value="Tautomerase/MIF"/>
    <property type="match status" value="1"/>
</dbReference>
<keyword evidence="2 4" id="KW-0413">Isomerase</keyword>
<keyword evidence="5" id="KW-1185">Reference proteome</keyword>
<dbReference type="RefSeq" id="WP_307282191.1">
    <property type="nucleotide sequence ID" value="NZ_JAUSVX010000017.1"/>
</dbReference>
<protein>
    <submittedName>
        <fullName evidence="4">4-oxalocrotonate tautomerase</fullName>
        <ecNumber evidence="4">5.3.2.6</ecNumber>
    </submittedName>
</protein>
<dbReference type="PANTHER" id="PTHR35530:SF1">
    <property type="entry name" value="2-HYDROXYMUCONATE TAUTOMERASE"/>
    <property type="match status" value="1"/>
</dbReference>
<dbReference type="EC" id="5.3.2.6" evidence="4"/>
<reference evidence="4 5" key="1">
    <citation type="submission" date="2023-07" db="EMBL/GenBank/DDBJ databases">
        <title>Genomic Encyclopedia of Type Strains, Phase IV (KMG-IV): sequencing the most valuable type-strain genomes for metagenomic binning, comparative biology and taxonomic classification.</title>
        <authorList>
            <person name="Goeker M."/>
        </authorList>
    </citation>
    <scope>NUCLEOTIDE SEQUENCE [LARGE SCALE GENOMIC DNA]</scope>
    <source>
        <strain evidence="4 5">DSM 19619</strain>
    </source>
</reference>
<proteinExistence type="inferred from homology"/>
<dbReference type="PANTHER" id="PTHR35530">
    <property type="entry name" value="TAUTOMERASE-RELATED"/>
    <property type="match status" value="1"/>
</dbReference>
<dbReference type="Gene3D" id="3.30.429.10">
    <property type="entry name" value="Macrophage Migration Inhibitory Factor"/>
    <property type="match status" value="1"/>
</dbReference>
<dbReference type="EMBL" id="JAUSVX010000017">
    <property type="protein sequence ID" value="MDQ0473638.1"/>
    <property type="molecule type" value="Genomic_DNA"/>
</dbReference>
<comment type="similarity">
    <text evidence="1">Belongs to the 4-oxalocrotonate tautomerase family.</text>
</comment>
<evidence type="ECO:0000256" key="1">
    <source>
        <dbReference type="ARBA" id="ARBA00006723"/>
    </source>
</evidence>
<evidence type="ECO:0000259" key="3">
    <source>
        <dbReference type="Pfam" id="PF01361"/>
    </source>
</evidence>
<name>A0ABU0JJQ7_9HYPH</name>
<dbReference type="InterPro" id="IPR004370">
    <property type="entry name" value="4-OT-like_dom"/>
</dbReference>
<evidence type="ECO:0000256" key="2">
    <source>
        <dbReference type="ARBA" id="ARBA00023235"/>
    </source>
</evidence>
<dbReference type="InterPro" id="IPR014347">
    <property type="entry name" value="Tautomerase/MIF_sf"/>
</dbReference>
<evidence type="ECO:0000313" key="5">
    <source>
        <dbReference type="Proteomes" id="UP001242480"/>
    </source>
</evidence>
<evidence type="ECO:0000313" key="4">
    <source>
        <dbReference type="EMBL" id="MDQ0473638.1"/>
    </source>
</evidence>
<gene>
    <name evidence="4" type="ORF">QO011_006674</name>
</gene>